<dbReference type="Pfam" id="PF20520">
    <property type="entry name" value="Ac45-VOA1_TM"/>
    <property type="match status" value="1"/>
</dbReference>
<evidence type="ECO:0000256" key="1">
    <source>
        <dbReference type="ARBA" id="ARBA00004167"/>
    </source>
</evidence>
<evidence type="ECO:0000256" key="7">
    <source>
        <dbReference type="SAM" id="SignalP"/>
    </source>
</evidence>
<organism evidence="10 11">
    <name type="scientific">Dufourea novaeangliae</name>
    <name type="common">Sweat bee</name>
    <dbReference type="NCBI Taxonomy" id="178035"/>
    <lineage>
        <taxon>Eukaryota</taxon>
        <taxon>Metazoa</taxon>
        <taxon>Ecdysozoa</taxon>
        <taxon>Arthropoda</taxon>
        <taxon>Hexapoda</taxon>
        <taxon>Insecta</taxon>
        <taxon>Pterygota</taxon>
        <taxon>Neoptera</taxon>
        <taxon>Endopterygota</taxon>
        <taxon>Hymenoptera</taxon>
        <taxon>Apocrita</taxon>
        <taxon>Aculeata</taxon>
        <taxon>Apoidea</taxon>
        <taxon>Anthophila</taxon>
        <taxon>Halictidae</taxon>
        <taxon>Rophitinae</taxon>
        <taxon>Dufourea</taxon>
    </lineage>
</organism>
<dbReference type="AlphaFoldDB" id="A0A154P1V0"/>
<feature type="chain" id="PRO_5007599204" evidence="7">
    <location>
        <begin position="27"/>
        <end position="393"/>
    </location>
</feature>
<dbReference type="PROSITE" id="PS51257">
    <property type="entry name" value="PROKAR_LIPOPROTEIN"/>
    <property type="match status" value="1"/>
</dbReference>
<keyword evidence="4 6" id="KW-1133">Transmembrane helix</keyword>
<gene>
    <name evidence="10" type="ORF">WN55_06079</name>
</gene>
<evidence type="ECO:0000313" key="10">
    <source>
        <dbReference type="EMBL" id="KZC05906.1"/>
    </source>
</evidence>
<comment type="subcellular location">
    <subcellularLocation>
        <location evidence="1">Membrane</location>
        <topology evidence="1">Single-pass membrane protein</topology>
    </subcellularLocation>
</comment>
<keyword evidence="11" id="KW-1185">Reference proteome</keyword>
<evidence type="ECO:0000256" key="6">
    <source>
        <dbReference type="SAM" id="Phobius"/>
    </source>
</evidence>
<name>A0A154P1V0_DUFNO</name>
<accession>A0A154P1V0</accession>
<dbReference type="GO" id="GO:0030641">
    <property type="term" value="P:regulation of cellular pH"/>
    <property type="evidence" value="ECO:0007669"/>
    <property type="project" value="TreeGrafter"/>
</dbReference>
<keyword evidence="3 6" id="KW-0812">Transmembrane</keyword>
<feature type="signal peptide" evidence="7">
    <location>
        <begin position="1"/>
        <end position="26"/>
    </location>
</feature>
<evidence type="ECO:0000256" key="5">
    <source>
        <dbReference type="ARBA" id="ARBA00023136"/>
    </source>
</evidence>
<protein>
    <submittedName>
        <fullName evidence="10">V-type proton ATPase subunit S1</fullName>
    </submittedName>
</protein>
<dbReference type="InterPro" id="IPR046755">
    <property type="entry name" value="VAS1_LD"/>
</dbReference>
<evidence type="ECO:0000313" key="11">
    <source>
        <dbReference type="Proteomes" id="UP000076502"/>
    </source>
</evidence>
<sequence length="393" mass="44978">MTRFRSVFSLILPILTILFQISLSCADNAVPVVMWGDQLKLDSETKSVNPFLKTTRKEFESFLRKKLESLPPVLVCVKDNLCIEDLVKHKQHLHSITTDDSMYYFPAVETAVNVIEDLPSYNTTYADYTDSLSEGQLSIMAISNLDIIPESYKTIKESSPNAIVILTGRSCNYRHSERMKRNAPEDNNSTFTVQTDRVMLYSSQRLALKIPEETDVILLPLRSTPTEEEHAKELILNLQFNEKDSPIFKHKLSFKFENKSTGYYTLKTVNYEYFIEKTTNNQNLTTNTDIVFPNKFSYHCSKNITFQMNGTYVLSIADLQVQVFSNKDPKRKPVFSYAYDCVGFTTIPIWTGIFVTAILASILMWGLAMIIDIRTMDRFDDPKGKTITVSALE</sequence>
<reference evidence="10 11" key="1">
    <citation type="submission" date="2015-07" db="EMBL/GenBank/DDBJ databases">
        <title>The genome of Dufourea novaeangliae.</title>
        <authorList>
            <person name="Pan H."/>
            <person name="Kapheim K."/>
        </authorList>
    </citation>
    <scope>NUCLEOTIDE SEQUENCE [LARGE SCALE GENOMIC DNA]</scope>
    <source>
        <strain evidence="10">0120121106</strain>
        <tissue evidence="10">Whole body</tissue>
    </source>
</reference>
<evidence type="ECO:0000259" key="9">
    <source>
        <dbReference type="Pfam" id="PF20520"/>
    </source>
</evidence>
<proteinExistence type="inferred from homology"/>
<dbReference type="GO" id="GO:0001671">
    <property type="term" value="F:ATPase activator activity"/>
    <property type="evidence" value="ECO:0007669"/>
    <property type="project" value="TreeGrafter"/>
</dbReference>
<dbReference type="GO" id="GO:0033176">
    <property type="term" value="C:proton-transporting V-type ATPase complex"/>
    <property type="evidence" value="ECO:0007669"/>
    <property type="project" value="TreeGrafter"/>
</dbReference>
<dbReference type="Pfam" id="PF05827">
    <property type="entry name" value="VAS1_LD"/>
    <property type="match status" value="1"/>
</dbReference>
<dbReference type="InterPro" id="IPR008388">
    <property type="entry name" value="Ac45_acc_su"/>
</dbReference>
<evidence type="ECO:0000256" key="2">
    <source>
        <dbReference type="ARBA" id="ARBA00009037"/>
    </source>
</evidence>
<dbReference type="Proteomes" id="UP000076502">
    <property type="component" value="Unassembled WGS sequence"/>
</dbReference>
<dbReference type="STRING" id="178035.A0A154P1V0"/>
<dbReference type="PANTHER" id="PTHR12471">
    <property type="entry name" value="VACUOLAR ATP SYNTHASE SUBUNIT S1"/>
    <property type="match status" value="1"/>
</dbReference>
<dbReference type="EMBL" id="KQ434803">
    <property type="protein sequence ID" value="KZC05906.1"/>
    <property type="molecule type" value="Genomic_DNA"/>
</dbReference>
<feature type="domain" description="V-type proton ATPase subunit S1 luminal" evidence="8">
    <location>
        <begin position="200"/>
        <end position="324"/>
    </location>
</feature>
<dbReference type="PANTHER" id="PTHR12471:SF7">
    <property type="entry name" value="V-TYPE PROTON ATPASE SUBUNIT S1"/>
    <property type="match status" value="1"/>
</dbReference>
<evidence type="ECO:0000256" key="4">
    <source>
        <dbReference type="ARBA" id="ARBA00022989"/>
    </source>
</evidence>
<dbReference type="Gene3D" id="2.40.160.110">
    <property type="match status" value="1"/>
</dbReference>
<feature type="domain" description="V-type proton ATPase subunit S1/VOA1 transmembrane" evidence="9">
    <location>
        <begin position="343"/>
        <end position="381"/>
    </location>
</feature>
<dbReference type="InterPro" id="IPR046756">
    <property type="entry name" value="VAS1/VOA1_TM"/>
</dbReference>
<keyword evidence="5 6" id="KW-0472">Membrane</keyword>
<feature type="transmembrane region" description="Helical" evidence="6">
    <location>
        <begin position="349"/>
        <end position="371"/>
    </location>
</feature>
<dbReference type="OMA" id="TGKQCRY"/>
<comment type="similarity">
    <text evidence="2">Belongs to the vacuolar ATPase subunit S1 family.</text>
</comment>
<evidence type="ECO:0000259" key="8">
    <source>
        <dbReference type="Pfam" id="PF05827"/>
    </source>
</evidence>
<dbReference type="OrthoDB" id="9985059at2759"/>
<keyword evidence="7" id="KW-0732">Signal</keyword>
<evidence type="ECO:0000256" key="3">
    <source>
        <dbReference type="ARBA" id="ARBA00022692"/>
    </source>
</evidence>